<organism evidence="1 2">
    <name type="scientific">Streptomyces echinoruber</name>
    <dbReference type="NCBI Taxonomy" id="68898"/>
    <lineage>
        <taxon>Bacteria</taxon>
        <taxon>Bacillati</taxon>
        <taxon>Actinomycetota</taxon>
        <taxon>Actinomycetes</taxon>
        <taxon>Kitasatosporales</taxon>
        <taxon>Streptomycetaceae</taxon>
        <taxon>Streptomyces</taxon>
    </lineage>
</organism>
<dbReference type="Proteomes" id="UP000623010">
    <property type="component" value="Unassembled WGS sequence"/>
</dbReference>
<sequence length="118" mass="13428">MPFGRRTTVVRGFVGRDELQAVKQHLFFEEHPLRSVDGGIVHAGCDPNPDIAEVRIRLKSGTHTDVDLLLLEHELAEHRYYQAHPGSTYTEAHAAAAKVADWASNREPPRRENYTWEN</sequence>
<reference evidence="1" key="2">
    <citation type="submission" date="2020-09" db="EMBL/GenBank/DDBJ databases">
        <authorList>
            <person name="Sun Q."/>
            <person name="Ohkuma M."/>
        </authorList>
    </citation>
    <scope>NUCLEOTIDE SEQUENCE</scope>
    <source>
        <strain evidence="1">JCM 5016</strain>
    </source>
</reference>
<keyword evidence="2" id="KW-1185">Reference proteome</keyword>
<evidence type="ECO:0000313" key="1">
    <source>
        <dbReference type="EMBL" id="GHA10236.1"/>
    </source>
</evidence>
<gene>
    <name evidence="1" type="ORF">GCM10010389_56810</name>
</gene>
<protein>
    <submittedName>
        <fullName evidence="1">Uncharacterized protein</fullName>
    </submittedName>
</protein>
<comment type="caution">
    <text evidence="1">The sequence shown here is derived from an EMBL/GenBank/DDBJ whole genome shotgun (WGS) entry which is preliminary data.</text>
</comment>
<evidence type="ECO:0000313" key="2">
    <source>
        <dbReference type="Proteomes" id="UP000623010"/>
    </source>
</evidence>
<proteinExistence type="predicted"/>
<dbReference type="AlphaFoldDB" id="A0A918RT54"/>
<reference evidence="1" key="1">
    <citation type="journal article" date="2014" name="Int. J. Syst. Evol. Microbiol.">
        <title>Complete genome sequence of Corynebacterium casei LMG S-19264T (=DSM 44701T), isolated from a smear-ripened cheese.</title>
        <authorList>
            <consortium name="US DOE Joint Genome Institute (JGI-PGF)"/>
            <person name="Walter F."/>
            <person name="Albersmeier A."/>
            <person name="Kalinowski J."/>
            <person name="Ruckert C."/>
        </authorList>
    </citation>
    <scope>NUCLEOTIDE SEQUENCE</scope>
    <source>
        <strain evidence="1">JCM 5016</strain>
    </source>
</reference>
<dbReference type="EMBL" id="BMWH01000030">
    <property type="protein sequence ID" value="GHA10236.1"/>
    <property type="molecule type" value="Genomic_DNA"/>
</dbReference>
<accession>A0A918RT54</accession>
<name>A0A918RT54_9ACTN</name>